<sequence length="52" mass="6299">MKKRRYGIYLNRLESISFSLCTFIAIILTLFSNRFILFHVYFNMGYINLNNK</sequence>
<evidence type="ECO:0000313" key="3">
    <source>
        <dbReference type="Proteomes" id="UP000000595"/>
    </source>
</evidence>
<reference evidence="2 3" key="1">
    <citation type="journal article" date="2002" name="J. Mol. Microbiol. Biotechnol.">
        <title>The genome of Methanosarcina mazei: evidence for lateral gene transfer between Bacteria and Archaea.</title>
        <authorList>
            <person name="Deppenmeier U."/>
            <person name="Johann A."/>
            <person name="Hartsch T."/>
            <person name="Merkl R."/>
            <person name="Schmitz R.A."/>
            <person name="Martinez-Arias R."/>
            <person name="Henne A."/>
            <person name="Wiezer A."/>
            <person name="Baumer S."/>
            <person name="Jacobi C."/>
            <person name="Bruggemann H."/>
            <person name="Lienard T."/>
            <person name="Christmann A."/>
            <person name="Bomeke M."/>
            <person name="Steckel S."/>
            <person name="Bhattacharyya A."/>
            <person name="Lykidis A."/>
            <person name="Overbeek R."/>
            <person name="Klenk H.P."/>
            <person name="Gunsalus R.P."/>
            <person name="Fritz H.J."/>
            <person name="Gottschalk G."/>
        </authorList>
    </citation>
    <scope>NUCLEOTIDE SEQUENCE [LARGE SCALE GENOMIC DNA]</scope>
    <source>
        <strain evidence="3">ATCC BAA-159 / DSM 3647 / Goe1 / Go1 / JCM 11833 / OCM 88</strain>
    </source>
</reference>
<evidence type="ECO:0000313" key="2">
    <source>
        <dbReference type="EMBL" id="AAM29761.1"/>
    </source>
</evidence>
<dbReference type="KEGG" id="mma:MM_0065"/>
<keyword evidence="1" id="KW-1133">Transmembrane helix</keyword>
<accession>Q8Q0S1</accession>
<keyword evidence="1" id="KW-0812">Transmembrane</keyword>
<name>Q8Q0S1_METMA</name>
<feature type="transmembrane region" description="Helical" evidence="1">
    <location>
        <begin position="20"/>
        <end position="42"/>
    </location>
</feature>
<keyword evidence="1" id="KW-0472">Membrane</keyword>
<proteinExistence type="predicted"/>
<dbReference type="HOGENOM" id="CLU_3075366_0_0_2"/>
<gene>
    <name evidence="2" type="ordered locus">MM_0065</name>
</gene>
<dbReference type="EMBL" id="AE008384">
    <property type="protein sequence ID" value="AAM29761.1"/>
    <property type="molecule type" value="Genomic_DNA"/>
</dbReference>
<evidence type="ECO:0000256" key="1">
    <source>
        <dbReference type="SAM" id="Phobius"/>
    </source>
</evidence>
<organism evidence="2 3">
    <name type="scientific">Methanosarcina mazei (strain ATCC BAA-159 / DSM 3647 / Goe1 / Go1 / JCM 11833 / OCM 88)</name>
    <name type="common">Methanosarcina frisia</name>
    <dbReference type="NCBI Taxonomy" id="192952"/>
    <lineage>
        <taxon>Archaea</taxon>
        <taxon>Methanobacteriati</taxon>
        <taxon>Methanobacteriota</taxon>
        <taxon>Stenosarchaea group</taxon>
        <taxon>Methanomicrobia</taxon>
        <taxon>Methanosarcinales</taxon>
        <taxon>Methanosarcinaceae</taxon>
        <taxon>Methanosarcina</taxon>
    </lineage>
</organism>
<protein>
    <submittedName>
        <fullName evidence="2">Uncharacterized protein</fullName>
    </submittedName>
</protein>
<dbReference type="AlphaFoldDB" id="Q8Q0S1"/>
<dbReference type="Proteomes" id="UP000000595">
    <property type="component" value="Chromosome"/>
</dbReference>